<protein>
    <submittedName>
        <fullName evidence="1">Uncharacterized protein</fullName>
    </submittedName>
</protein>
<name>A0ABM7TU90_9BURK</name>
<dbReference type="EMBL" id="AP024955">
    <property type="protein sequence ID" value="BCZ78513.1"/>
    <property type="molecule type" value="Genomic_DNA"/>
</dbReference>
<accession>A0ABM7TU90</accession>
<reference evidence="1 2" key="1">
    <citation type="journal article" date="2022" name="Front. Microbiol.">
        <title>Identification and characterization of a novel class of self-sufficient cytochrome P450 hydroxylase involved in cyclohexanecarboxylate degradation in Paraburkholderia terrae strain KU-64.</title>
        <authorList>
            <person name="Yamamoto T."/>
            <person name="Hasegawa Y."/>
            <person name="Iwaki H."/>
        </authorList>
    </citation>
    <scope>NUCLEOTIDE SEQUENCE [LARGE SCALE GENOMIC DNA]</scope>
    <source>
        <strain evidence="1 2">KU-64</strain>
    </source>
</reference>
<dbReference type="Proteomes" id="UP001319874">
    <property type="component" value="Chromosome 1"/>
</dbReference>
<evidence type="ECO:0000313" key="1">
    <source>
        <dbReference type="EMBL" id="BCZ78513.1"/>
    </source>
</evidence>
<keyword evidence="2" id="KW-1185">Reference proteome</keyword>
<sequence length="270" mass="29356">MAGSFLDTTLVVEFAEKSPLAKTWGSNHVKANTPAEAPYYALRELLAGKVRYLCDAHNRLQAAESLPEALDGLLKLPPVSGRKRDVPLKTLVEELSKAFQQDRAGTLDDHKREMLQSLALRVTRLWNNARKAKNYDVIQHLACFNDGALSRGTASTLRGPSDSFECLASEQCAAAAYIYDDQASLSKMVNALHSGNLDPAAADKNENKQRRAALKELKTTGPGAFQRRRCRALGDAYFAAMCPAGSEVVTTNSVDHLPLCTALGKKVVSP</sequence>
<organism evidence="1 2">
    <name type="scientific">Paraburkholderia terrae</name>
    <dbReference type="NCBI Taxonomy" id="311230"/>
    <lineage>
        <taxon>Bacteria</taxon>
        <taxon>Pseudomonadati</taxon>
        <taxon>Pseudomonadota</taxon>
        <taxon>Betaproteobacteria</taxon>
        <taxon>Burkholderiales</taxon>
        <taxon>Burkholderiaceae</taxon>
        <taxon>Paraburkholderia</taxon>
    </lineage>
</organism>
<gene>
    <name evidence="1" type="ORF">PTKU64_21880</name>
</gene>
<evidence type="ECO:0000313" key="2">
    <source>
        <dbReference type="Proteomes" id="UP001319874"/>
    </source>
</evidence>
<proteinExistence type="predicted"/>